<comment type="caution">
    <text evidence="8">The sequence shown here is derived from an EMBL/GenBank/DDBJ whole genome shotgun (WGS) entry which is preliminary data.</text>
</comment>
<dbReference type="InterPro" id="IPR038766">
    <property type="entry name" value="Membrane_comp_ABC_pdt"/>
</dbReference>
<accession>A0ABS8DEH1</accession>
<feature type="transmembrane region" description="Helical" evidence="6">
    <location>
        <begin position="297"/>
        <end position="318"/>
    </location>
</feature>
<keyword evidence="2" id="KW-1003">Cell membrane</keyword>
<proteinExistence type="predicted"/>
<feature type="transmembrane region" description="Helical" evidence="6">
    <location>
        <begin position="696"/>
        <end position="721"/>
    </location>
</feature>
<feature type="domain" description="ABC3 transporter permease C-terminal" evidence="7">
    <location>
        <begin position="251"/>
        <end position="368"/>
    </location>
</feature>
<dbReference type="RefSeq" id="WP_066736629.1">
    <property type="nucleotide sequence ID" value="NZ_JAJCIQ010000002.1"/>
</dbReference>
<feature type="transmembrane region" description="Helical" evidence="6">
    <location>
        <begin position="412"/>
        <end position="430"/>
    </location>
</feature>
<dbReference type="PANTHER" id="PTHR30287">
    <property type="entry name" value="MEMBRANE COMPONENT OF PREDICTED ABC SUPERFAMILY METABOLITE UPTAKE TRANSPORTER"/>
    <property type="match status" value="1"/>
</dbReference>
<comment type="subcellular location">
    <subcellularLocation>
        <location evidence="1">Cell membrane</location>
        <topology evidence="1">Multi-pass membrane protein</topology>
    </subcellularLocation>
</comment>
<feature type="domain" description="ABC3 transporter permease C-terminal" evidence="7">
    <location>
        <begin position="655"/>
        <end position="774"/>
    </location>
</feature>
<keyword evidence="5 6" id="KW-0472">Membrane</keyword>
<evidence type="ECO:0000313" key="9">
    <source>
        <dbReference type="Proteomes" id="UP001299546"/>
    </source>
</evidence>
<feature type="transmembrane region" description="Helical" evidence="6">
    <location>
        <begin position="243"/>
        <end position="264"/>
    </location>
</feature>
<evidence type="ECO:0000256" key="3">
    <source>
        <dbReference type="ARBA" id="ARBA00022692"/>
    </source>
</evidence>
<name>A0ABS8DEH1_9FIRM</name>
<gene>
    <name evidence="8" type="ORF">LIZ65_04805</name>
</gene>
<evidence type="ECO:0000256" key="2">
    <source>
        <dbReference type="ARBA" id="ARBA00022475"/>
    </source>
</evidence>
<protein>
    <submittedName>
        <fullName evidence="8">FtsX-like permease family protein</fullName>
    </submittedName>
</protein>
<evidence type="ECO:0000256" key="5">
    <source>
        <dbReference type="ARBA" id="ARBA00023136"/>
    </source>
</evidence>
<feature type="transmembrane region" description="Helical" evidence="6">
    <location>
        <begin position="654"/>
        <end position="675"/>
    </location>
</feature>
<organism evidence="8 9">
    <name type="scientific">Bariatricus massiliensis</name>
    <dbReference type="NCBI Taxonomy" id="1745713"/>
    <lineage>
        <taxon>Bacteria</taxon>
        <taxon>Bacillati</taxon>
        <taxon>Bacillota</taxon>
        <taxon>Clostridia</taxon>
        <taxon>Lachnospirales</taxon>
        <taxon>Lachnospiraceae</taxon>
        <taxon>Bariatricus</taxon>
    </lineage>
</organism>
<evidence type="ECO:0000256" key="1">
    <source>
        <dbReference type="ARBA" id="ARBA00004651"/>
    </source>
</evidence>
<dbReference type="Proteomes" id="UP001299546">
    <property type="component" value="Unassembled WGS sequence"/>
</dbReference>
<feature type="transmembrane region" description="Helical" evidence="6">
    <location>
        <begin position="748"/>
        <end position="767"/>
    </location>
</feature>
<dbReference type="Pfam" id="PF02687">
    <property type="entry name" value="FtsX"/>
    <property type="match status" value="2"/>
</dbReference>
<dbReference type="EMBL" id="JAJCIS010000002">
    <property type="protein sequence ID" value="MCB7386599.1"/>
    <property type="molecule type" value="Genomic_DNA"/>
</dbReference>
<keyword evidence="3 6" id="KW-0812">Transmembrane</keyword>
<sequence>MYAAILKKDLKRKKTMNIILLIFITLAVTFIASSVSNVISVTTALDSFFEKAGVPDYWLCTSGEEEADRLERFIESKNLKMFRQDLLQIEPKNVLINGKEFDYSNTVTLSDIKHTVNLFDKNNKKITKVNDGEIYVTAEIYSRFDLHEGDNIEIKVNGATKKFTLMGSTKDALFASPIMGMTRLLISTSDYKAMTGHDDVVIQSIGVFTDDVEKFTEDLFEGDFNTIFSNPQSTIKTTYIMDMVNAAVVLIVSICLILISLVILRFTIQFTMSEEFREIGVMKAIGIASRKIRSLYLVKYLAISIVGGGAGLVASIPFGRMLIENVSQNIIIPETENYLINIFCAVLVIGIVFLFGYLCTRRINKVTPMDALRSGERGIRYKRKGLLRLSRTRLTAVPFMALNDILSSFRRFGIMMVIFTLGVLLVIVPVNTINTLQSDKLVSLFSMASADHVLNRELMLNNDNKHKTEVENKLRDVKEMLEEKGMKADVFMEMMFRMNISLGEKKCSSLAFQGVGDVTADQYTYLEGSAPENKHEVGISRVIADKIGADIGDTVEINVGNEARKYTVTALFQTMNNMGEGIRFYQNEDLDYQYAAGSFATQIKYTDEPDNKELEHRKETLKTLFPEYKIYTLGEYLSYMMGDVAGQIQGTKQLILGVVICINLLVTVLMVKSFITKEKGQIGMMKAIGFRDTKLMLWQTMRIGIVMVVSVLIGTVLSAPISKLTAGQVFKIMGASTVEFDIVPLEVYVIYPLVILSTTILAAFLTARQLKKISASETSNIE</sequence>
<feature type="transmembrane region" description="Helical" evidence="6">
    <location>
        <begin position="338"/>
        <end position="359"/>
    </location>
</feature>
<evidence type="ECO:0000313" key="8">
    <source>
        <dbReference type="EMBL" id="MCB7386599.1"/>
    </source>
</evidence>
<keyword evidence="4 6" id="KW-1133">Transmembrane helix</keyword>
<reference evidence="8 9" key="1">
    <citation type="submission" date="2021-10" db="EMBL/GenBank/DDBJ databases">
        <title>Collection of gut derived symbiotic bacterial strains cultured from healthy donors.</title>
        <authorList>
            <person name="Lin H."/>
            <person name="Littmann E."/>
            <person name="Kohout C."/>
            <person name="Pamer E.G."/>
        </authorList>
    </citation>
    <scope>NUCLEOTIDE SEQUENCE [LARGE SCALE GENOMIC DNA]</scope>
    <source>
        <strain evidence="8 9">DFI.1.165</strain>
    </source>
</reference>
<keyword evidence="9" id="KW-1185">Reference proteome</keyword>
<evidence type="ECO:0000259" key="7">
    <source>
        <dbReference type="Pfam" id="PF02687"/>
    </source>
</evidence>
<evidence type="ECO:0000256" key="4">
    <source>
        <dbReference type="ARBA" id="ARBA00022989"/>
    </source>
</evidence>
<dbReference type="PANTHER" id="PTHR30287:SF2">
    <property type="entry name" value="BLL1001 PROTEIN"/>
    <property type="match status" value="1"/>
</dbReference>
<evidence type="ECO:0000256" key="6">
    <source>
        <dbReference type="SAM" id="Phobius"/>
    </source>
</evidence>
<dbReference type="InterPro" id="IPR003838">
    <property type="entry name" value="ABC3_permease_C"/>
</dbReference>